<dbReference type="GO" id="GO:0004422">
    <property type="term" value="F:hypoxanthine phosphoribosyltransferase activity"/>
    <property type="evidence" value="ECO:0007669"/>
    <property type="project" value="TreeGrafter"/>
</dbReference>
<dbReference type="EMBL" id="LR797270">
    <property type="protein sequence ID" value="CAB4198636.1"/>
    <property type="molecule type" value="Genomic_DNA"/>
</dbReference>
<name>A0A6J5PMH3_9CAUD</name>
<gene>
    <name evidence="4" type="ORF">UFOVP1307_188</name>
    <name evidence="2" type="ORF">UFOVP651_158</name>
    <name evidence="3" type="ORF">UFOVP902_14</name>
</gene>
<dbReference type="CDD" id="cd06223">
    <property type="entry name" value="PRTases_typeI"/>
    <property type="match status" value="1"/>
</dbReference>
<proteinExistence type="predicted"/>
<evidence type="ECO:0000313" key="3">
    <source>
        <dbReference type="EMBL" id="CAB4170405.1"/>
    </source>
</evidence>
<dbReference type="InterPro" id="IPR050408">
    <property type="entry name" value="HGPRT"/>
</dbReference>
<dbReference type="EMBL" id="LR796625">
    <property type="protein sequence ID" value="CAB4155263.1"/>
    <property type="molecule type" value="Genomic_DNA"/>
</dbReference>
<dbReference type="GO" id="GO:0032264">
    <property type="term" value="P:IMP salvage"/>
    <property type="evidence" value="ECO:0007669"/>
    <property type="project" value="TreeGrafter"/>
</dbReference>
<dbReference type="GO" id="GO:0006178">
    <property type="term" value="P:guanine salvage"/>
    <property type="evidence" value="ECO:0007669"/>
    <property type="project" value="TreeGrafter"/>
</dbReference>
<dbReference type="GO" id="GO:0046100">
    <property type="term" value="P:hypoxanthine metabolic process"/>
    <property type="evidence" value="ECO:0007669"/>
    <property type="project" value="TreeGrafter"/>
</dbReference>
<evidence type="ECO:0000313" key="4">
    <source>
        <dbReference type="EMBL" id="CAB4198636.1"/>
    </source>
</evidence>
<dbReference type="PANTHER" id="PTHR43340">
    <property type="entry name" value="HYPOXANTHINE-GUANINE PHOSPHORIBOSYLTRANSFERASE"/>
    <property type="match status" value="1"/>
</dbReference>
<dbReference type="InterPro" id="IPR000836">
    <property type="entry name" value="PRTase_dom"/>
</dbReference>
<accession>A0A6J5PMH3</accession>
<dbReference type="EMBL" id="LR796859">
    <property type="protein sequence ID" value="CAB4170405.1"/>
    <property type="molecule type" value="Genomic_DNA"/>
</dbReference>
<protein>
    <submittedName>
        <fullName evidence="3">Hpt Hypoxanthine-guanine phosphoribosyltransferase</fullName>
    </submittedName>
</protein>
<dbReference type="SUPFAM" id="SSF53271">
    <property type="entry name" value="PRTase-like"/>
    <property type="match status" value="1"/>
</dbReference>
<dbReference type="Gene3D" id="3.40.50.2020">
    <property type="match status" value="1"/>
</dbReference>
<organism evidence="3">
    <name type="scientific">uncultured Caudovirales phage</name>
    <dbReference type="NCBI Taxonomy" id="2100421"/>
    <lineage>
        <taxon>Viruses</taxon>
        <taxon>Duplodnaviria</taxon>
        <taxon>Heunggongvirae</taxon>
        <taxon>Uroviricota</taxon>
        <taxon>Caudoviricetes</taxon>
        <taxon>Peduoviridae</taxon>
        <taxon>Maltschvirus</taxon>
        <taxon>Maltschvirus maltsch</taxon>
    </lineage>
</organism>
<evidence type="ECO:0000259" key="1">
    <source>
        <dbReference type="Pfam" id="PF00156"/>
    </source>
</evidence>
<keyword evidence="3" id="KW-0808">Transferase</keyword>
<dbReference type="GO" id="GO:0000287">
    <property type="term" value="F:magnesium ion binding"/>
    <property type="evidence" value="ECO:0007669"/>
    <property type="project" value="TreeGrafter"/>
</dbReference>
<dbReference type="InterPro" id="IPR029057">
    <property type="entry name" value="PRTase-like"/>
</dbReference>
<sequence>MEIIINKQDIAARVKALAEAISIDHVINSTNILPPVMICVLNGSFHFFSDLTRMMSIDSEVDFIRLKSYTGQDNSQGVSVLKGLELDLKGKRVYIVDDILDSGATMIEALTMVNDRMAQEVKVVTLLKRKDGPFIPDFYGFEIGDEFVYGYGLDDYGLKRHLQDIYKIK</sequence>
<keyword evidence="3" id="KW-0328">Glycosyltransferase</keyword>
<evidence type="ECO:0000313" key="2">
    <source>
        <dbReference type="EMBL" id="CAB4155263.1"/>
    </source>
</evidence>
<feature type="domain" description="Phosphoribosyltransferase" evidence="1">
    <location>
        <begin position="9"/>
        <end position="154"/>
    </location>
</feature>
<dbReference type="Pfam" id="PF00156">
    <property type="entry name" value="Pribosyltran"/>
    <property type="match status" value="1"/>
</dbReference>
<dbReference type="GO" id="GO:0032263">
    <property type="term" value="P:GMP salvage"/>
    <property type="evidence" value="ECO:0007669"/>
    <property type="project" value="TreeGrafter"/>
</dbReference>
<dbReference type="PANTHER" id="PTHR43340:SF1">
    <property type="entry name" value="HYPOXANTHINE PHOSPHORIBOSYLTRANSFERASE"/>
    <property type="match status" value="1"/>
</dbReference>
<reference evidence="3" key="1">
    <citation type="submission" date="2020-05" db="EMBL/GenBank/DDBJ databases">
        <authorList>
            <person name="Chiriac C."/>
            <person name="Salcher M."/>
            <person name="Ghai R."/>
            <person name="Kavagutti S V."/>
        </authorList>
    </citation>
    <scope>NUCLEOTIDE SEQUENCE</scope>
</reference>